<accession>A0A0A9AMV9</accession>
<feature type="compositionally biased region" description="Polar residues" evidence="1">
    <location>
        <begin position="143"/>
        <end position="152"/>
    </location>
</feature>
<dbReference type="PANTHER" id="PTHR33700">
    <property type="entry name" value="MYB-LIKE PROTEIN X"/>
    <property type="match status" value="1"/>
</dbReference>
<feature type="compositionally biased region" description="Low complexity" evidence="1">
    <location>
        <begin position="451"/>
        <end position="465"/>
    </location>
</feature>
<reference evidence="3" key="1">
    <citation type="submission" date="2014-09" db="EMBL/GenBank/DDBJ databases">
        <authorList>
            <person name="Magalhaes I.L.F."/>
            <person name="Oliveira U."/>
            <person name="Santos F.R."/>
            <person name="Vidigal T.H.D.A."/>
            <person name="Brescovit A.D."/>
            <person name="Santos A.J."/>
        </authorList>
    </citation>
    <scope>NUCLEOTIDE SEQUENCE</scope>
    <source>
        <tissue evidence="3">Shoot tissue taken approximately 20 cm above the soil surface</tissue>
    </source>
</reference>
<keyword evidence="2" id="KW-1133">Transmembrane helix</keyword>
<feature type="compositionally biased region" description="Polar residues" evidence="1">
    <location>
        <begin position="416"/>
        <end position="442"/>
    </location>
</feature>
<evidence type="ECO:0008006" key="4">
    <source>
        <dbReference type="Google" id="ProtNLM"/>
    </source>
</evidence>
<feature type="compositionally biased region" description="Polar residues" evidence="1">
    <location>
        <begin position="332"/>
        <end position="341"/>
    </location>
</feature>
<feature type="compositionally biased region" description="Polar residues" evidence="1">
    <location>
        <begin position="466"/>
        <end position="475"/>
    </location>
</feature>
<dbReference type="EMBL" id="GBRH01244851">
    <property type="protein sequence ID" value="JAD53044.1"/>
    <property type="molecule type" value="Transcribed_RNA"/>
</dbReference>
<feature type="transmembrane region" description="Helical" evidence="2">
    <location>
        <begin position="20"/>
        <end position="37"/>
    </location>
</feature>
<keyword evidence="2" id="KW-0812">Transmembrane</keyword>
<name>A0A0A9AMV9_ARUDO</name>
<feature type="compositionally biased region" description="Basic and acidic residues" evidence="1">
    <location>
        <begin position="248"/>
        <end position="259"/>
    </location>
</feature>
<dbReference type="PANTHER" id="PTHR33700:SF3">
    <property type="entry name" value="OS06G0554300 PROTEIN"/>
    <property type="match status" value="1"/>
</dbReference>
<keyword evidence="2" id="KW-0472">Membrane</keyword>
<feature type="compositionally biased region" description="Basic and acidic residues" evidence="1">
    <location>
        <begin position="158"/>
        <end position="185"/>
    </location>
</feature>
<dbReference type="AlphaFoldDB" id="A0A0A9AMV9"/>
<feature type="compositionally biased region" description="Polar residues" evidence="1">
    <location>
        <begin position="272"/>
        <end position="291"/>
    </location>
</feature>
<feature type="compositionally biased region" description="Basic and acidic residues" evidence="1">
    <location>
        <begin position="343"/>
        <end position="358"/>
    </location>
</feature>
<feature type="compositionally biased region" description="Basic and acidic residues" evidence="1">
    <location>
        <begin position="89"/>
        <end position="139"/>
    </location>
</feature>
<evidence type="ECO:0000256" key="1">
    <source>
        <dbReference type="SAM" id="MobiDB-lite"/>
    </source>
</evidence>
<evidence type="ECO:0000256" key="2">
    <source>
        <dbReference type="SAM" id="Phobius"/>
    </source>
</evidence>
<organism evidence="3">
    <name type="scientific">Arundo donax</name>
    <name type="common">Giant reed</name>
    <name type="synonym">Donax arundinaceus</name>
    <dbReference type="NCBI Taxonomy" id="35708"/>
    <lineage>
        <taxon>Eukaryota</taxon>
        <taxon>Viridiplantae</taxon>
        <taxon>Streptophyta</taxon>
        <taxon>Embryophyta</taxon>
        <taxon>Tracheophyta</taxon>
        <taxon>Spermatophyta</taxon>
        <taxon>Magnoliopsida</taxon>
        <taxon>Liliopsida</taxon>
        <taxon>Poales</taxon>
        <taxon>Poaceae</taxon>
        <taxon>PACMAD clade</taxon>
        <taxon>Arundinoideae</taxon>
        <taxon>Arundineae</taxon>
        <taxon>Arundo</taxon>
    </lineage>
</organism>
<sequence length="475" mass="50208">MLHHSNSRNQRNRVSRIKTLLQATLLLGVVLWLLYQVKHSYDKKNEYLEDAEDQLAHNDRSMFEGRKEKAGSYTGSNMEMVGGNSDVITKPEEGAVGHHSDTFDHNEEKSGETMFKKDSTDLHEDDKRNTERSEAEEGRVNSPDGNTEARSNNSEDETTGHTEDDKHDAESNSDADSKSEVHSTGDDMPQNNHAQEENTGETSGTSHDEVVQGDESVSGDQINASGNGSEGEEGEKKEAVDTQTGSESLRDDAKTETSDGHATGTLPDETGNVPSVHNDNSQNDASESQGDTASATSKSSEHSTSDAVHIETGLEDESASSVTGSGDDKGNSVESNPSNGATAKEKTGTTSGVDEKSAETGTSNEASYSKEANSDKGSAATEATNDQAANTESGNAQGDSASGAVNGSSEEMKPADNQSDAATEASNNSEQVDTKIETITSTNDEHRESQGSDGNSGSNNLNGSGPEQTGKTETQ</sequence>
<feature type="compositionally biased region" description="Basic and acidic residues" evidence="1">
    <location>
        <begin position="59"/>
        <end position="70"/>
    </location>
</feature>
<proteinExistence type="predicted"/>
<reference evidence="3" key="2">
    <citation type="journal article" date="2015" name="Data Brief">
        <title>Shoot transcriptome of the giant reed, Arundo donax.</title>
        <authorList>
            <person name="Barrero R.A."/>
            <person name="Guerrero F.D."/>
            <person name="Moolhuijzen P."/>
            <person name="Goolsby J.A."/>
            <person name="Tidwell J."/>
            <person name="Bellgard S.E."/>
            <person name="Bellgard M.I."/>
        </authorList>
    </citation>
    <scope>NUCLEOTIDE SEQUENCE</scope>
    <source>
        <tissue evidence="3">Shoot tissue taken approximately 20 cm above the soil surface</tissue>
    </source>
</reference>
<feature type="compositionally biased region" description="Polar residues" evidence="1">
    <location>
        <begin position="381"/>
        <end position="409"/>
    </location>
</feature>
<feature type="region of interest" description="Disordered" evidence="1">
    <location>
        <begin position="59"/>
        <end position="475"/>
    </location>
</feature>
<evidence type="ECO:0000313" key="3">
    <source>
        <dbReference type="EMBL" id="JAD53044.1"/>
    </source>
</evidence>
<protein>
    <recommendedName>
        <fullName evidence="4">Dentin sialophosphoprotein-like</fullName>
    </recommendedName>
</protein>
<feature type="compositionally biased region" description="Polar residues" evidence="1">
    <location>
        <begin position="359"/>
        <end position="371"/>
    </location>
</feature>